<dbReference type="STRING" id="1748243.Tel_13900"/>
<dbReference type="PANTHER" id="PTHR33755">
    <property type="entry name" value="TOXIN PARE1-RELATED"/>
    <property type="match status" value="1"/>
</dbReference>
<dbReference type="Proteomes" id="UP000055136">
    <property type="component" value="Chromosome"/>
</dbReference>
<dbReference type="InterPro" id="IPR007712">
    <property type="entry name" value="RelE/ParE_toxin"/>
</dbReference>
<evidence type="ECO:0000256" key="2">
    <source>
        <dbReference type="ARBA" id="ARBA00022649"/>
    </source>
</evidence>
<reference evidence="3" key="1">
    <citation type="submission" date="2015-10" db="EMBL/GenBank/DDBJ databases">
        <title>Description of Candidatus Tenderia electrophaga gen. nov, sp. nov., an Uncultivated Electroautotroph from a Biocathode Enrichment.</title>
        <authorList>
            <person name="Eddie B.J."/>
            <person name="Malanoski A.P."/>
            <person name="Wang Z."/>
            <person name="Hall R.J."/>
            <person name="Oh S.D."/>
            <person name="Heiner C."/>
            <person name="Lin B."/>
            <person name="Strycharz-Glaven S.M."/>
        </authorList>
    </citation>
    <scope>NUCLEOTIDE SEQUENCE [LARGE SCALE GENOMIC DNA]</scope>
    <source>
        <strain evidence="3">NRL1</strain>
    </source>
</reference>
<name>A0A0S2TG52_9GAMM</name>
<protein>
    <submittedName>
        <fullName evidence="3">Addiction module toxin RelE</fullName>
    </submittedName>
</protein>
<dbReference type="Gene3D" id="3.30.2310.20">
    <property type="entry name" value="RelE-like"/>
    <property type="match status" value="1"/>
</dbReference>
<proteinExistence type="inferred from homology"/>
<dbReference type="InterPro" id="IPR051803">
    <property type="entry name" value="TA_system_RelE-like_toxin"/>
</dbReference>
<dbReference type="InterPro" id="IPR035093">
    <property type="entry name" value="RelE/ParE_toxin_dom_sf"/>
</dbReference>
<evidence type="ECO:0000313" key="3">
    <source>
        <dbReference type="EMBL" id="ALP54139.1"/>
    </source>
</evidence>
<accession>A0A0S2TG52</accession>
<organism evidence="3 4">
    <name type="scientific">Candidatus Tenderia electrophaga</name>
    <dbReference type="NCBI Taxonomy" id="1748243"/>
    <lineage>
        <taxon>Bacteria</taxon>
        <taxon>Pseudomonadati</taxon>
        <taxon>Pseudomonadota</taxon>
        <taxon>Gammaproteobacteria</taxon>
        <taxon>Candidatus Tenderiales</taxon>
        <taxon>Candidatus Tenderiaceae</taxon>
        <taxon>Candidatus Tenderia</taxon>
    </lineage>
</organism>
<dbReference type="EMBL" id="CP013099">
    <property type="protein sequence ID" value="ALP54139.1"/>
    <property type="molecule type" value="Genomic_DNA"/>
</dbReference>
<dbReference type="KEGG" id="tee:Tel_13900"/>
<gene>
    <name evidence="3" type="ORF">Tel_13900</name>
</gene>
<dbReference type="AlphaFoldDB" id="A0A0S2TG52"/>
<sequence>MKIFFANAAYSDLEGIKEYYEEEGIPHIGKQFIAAIIEHVQTLLENPDIGRVVPEFGDERIRELIYSPFRIVYLRGQNSIHIIRVWRSERLLKLPENEI</sequence>
<keyword evidence="2" id="KW-1277">Toxin-antitoxin system</keyword>
<comment type="similarity">
    <text evidence="1">Belongs to the RelE toxin family.</text>
</comment>
<keyword evidence="4" id="KW-1185">Reference proteome</keyword>
<dbReference type="PANTHER" id="PTHR33755:SF5">
    <property type="entry name" value="TYPE II TOXIN-ANTITOXIN SYSTEM RELE_PARE FAMILY TOXIN"/>
    <property type="match status" value="1"/>
</dbReference>
<evidence type="ECO:0000256" key="1">
    <source>
        <dbReference type="ARBA" id="ARBA00006226"/>
    </source>
</evidence>
<evidence type="ECO:0000313" key="4">
    <source>
        <dbReference type="Proteomes" id="UP000055136"/>
    </source>
</evidence>
<dbReference type="Pfam" id="PF05016">
    <property type="entry name" value="ParE_toxin"/>
    <property type="match status" value="1"/>
</dbReference>